<evidence type="ECO:0000256" key="6">
    <source>
        <dbReference type="ARBA" id="ARBA00022692"/>
    </source>
</evidence>
<evidence type="ECO:0000313" key="12">
    <source>
        <dbReference type="EMBL" id="KAF9529365.1"/>
    </source>
</evidence>
<dbReference type="GO" id="GO:0031965">
    <property type="term" value="C:nuclear membrane"/>
    <property type="evidence" value="ECO:0007669"/>
    <property type="project" value="UniProtKB-SubCell"/>
</dbReference>
<evidence type="ECO:0000256" key="9">
    <source>
        <dbReference type="ARBA" id="ARBA00023136"/>
    </source>
</evidence>
<comment type="subunit">
    <text evidence="4 11">Heterodimer with ALG13 to form a functional enzyme.</text>
</comment>
<keyword evidence="6 11" id="KW-0812">Transmembrane</keyword>
<evidence type="ECO:0000256" key="3">
    <source>
        <dbReference type="ARBA" id="ARBA00009731"/>
    </source>
</evidence>
<feature type="transmembrane region" description="Helical" evidence="11">
    <location>
        <begin position="149"/>
        <end position="170"/>
    </location>
</feature>
<protein>
    <recommendedName>
        <fullName evidence="5 11">UDP-N-acetylglucosamine transferase subunit ALG14</fullName>
    </recommendedName>
    <alternativeName>
        <fullName evidence="10 11">Asparagine-linked glycosylation protein 14</fullName>
    </alternativeName>
</protein>
<comment type="caution">
    <text evidence="11">Lacks conserved residue(s) required for the propagation of feature annotation.</text>
</comment>
<organism evidence="12 13">
    <name type="scientific">Crepidotus variabilis</name>
    <dbReference type="NCBI Taxonomy" id="179855"/>
    <lineage>
        <taxon>Eukaryota</taxon>
        <taxon>Fungi</taxon>
        <taxon>Dikarya</taxon>
        <taxon>Basidiomycota</taxon>
        <taxon>Agaricomycotina</taxon>
        <taxon>Agaricomycetes</taxon>
        <taxon>Agaricomycetidae</taxon>
        <taxon>Agaricales</taxon>
        <taxon>Agaricineae</taxon>
        <taxon>Crepidotaceae</taxon>
        <taxon>Crepidotus</taxon>
    </lineage>
</organism>
<comment type="caution">
    <text evidence="12">The sequence shown here is derived from an EMBL/GenBank/DDBJ whole genome shotgun (WGS) entry which is preliminary data.</text>
</comment>
<evidence type="ECO:0000256" key="5">
    <source>
        <dbReference type="ARBA" id="ARBA00017467"/>
    </source>
</evidence>
<dbReference type="InterPro" id="IPR013969">
    <property type="entry name" value="Oligosacch_biosynth_Alg14"/>
</dbReference>
<dbReference type="GO" id="GO:0043541">
    <property type="term" value="C:UDP-N-acetylglucosamine transferase complex"/>
    <property type="evidence" value="ECO:0007669"/>
    <property type="project" value="TreeGrafter"/>
</dbReference>
<keyword evidence="7 11" id="KW-0256">Endoplasmic reticulum</keyword>
<sequence>MSWNLSFFLGLLLLISLLAIRISTILPGSRNAKSRTKRSASDTCSVAVFLGSGGHTSEALTLMSALDFKRYNKRIYIVSDGDILSARKALNFEAFRGEDPNLCSILSIPRARKVHQSLLSTPISTLYSLAFCVYHLTLPPLLTSGQSSFADVLILNGPGTCFVLCVAVYVNKFLGLPAPKLIYVETFARVKALSLSGKLIRPIADRFVTQWGDSRQQEVSSSRWLV</sequence>
<dbReference type="GO" id="GO:0006488">
    <property type="term" value="P:dolichol-linked oligosaccharide biosynthetic process"/>
    <property type="evidence" value="ECO:0007669"/>
    <property type="project" value="InterPro"/>
</dbReference>
<dbReference type="Pfam" id="PF08660">
    <property type="entry name" value="Alg14"/>
    <property type="match status" value="1"/>
</dbReference>
<keyword evidence="13" id="KW-1185">Reference proteome</keyword>
<name>A0A9P6EHW6_9AGAR</name>
<keyword evidence="9 11" id="KW-0472">Membrane</keyword>
<evidence type="ECO:0000313" key="13">
    <source>
        <dbReference type="Proteomes" id="UP000807306"/>
    </source>
</evidence>
<dbReference type="Proteomes" id="UP000807306">
    <property type="component" value="Unassembled WGS sequence"/>
</dbReference>
<dbReference type="Gene3D" id="3.40.50.2000">
    <property type="entry name" value="Glycogen Phosphorylase B"/>
    <property type="match status" value="1"/>
</dbReference>
<evidence type="ECO:0000256" key="7">
    <source>
        <dbReference type="ARBA" id="ARBA00022824"/>
    </source>
</evidence>
<evidence type="ECO:0000256" key="1">
    <source>
        <dbReference type="ARBA" id="ARBA00004389"/>
    </source>
</evidence>
<comment type="subcellular location">
    <subcellularLocation>
        <location evidence="1 11">Endoplasmic reticulum membrane</location>
        <topology evidence="1 11">Single-pass membrane protein</topology>
    </subcellularLocation>
    <subcellularLocation>
        <location evidence="2">Nucleus membrane</location>
        <topology evidence="2">Single-pass membrane protein</topology>
    </subcellularLocation>
</comment>
<evidence type="ECO:0000256" key="10">
    <source>
        <dbReference type="ARBA" id="ARBA00032062"/>
    </source>
</evidence>
<dbReference type="EMBL" id="MU157846">
    <property type="protein sequence ID" value="KAF9529365.1"/>
    <property type="molecule type" value="Genomic_DNA"/>
</dbReference>
<evidence type="ECO:0000256" key="8">
    <source>
        <dbReference type="ARBA" id="ARBA00022989"/>
    </source>
</evidence>
<reference evidence="12" key="1">
    <citation type="submission" date="2020-11" db="EMBL/GenBank/DDBJ databases">
        <authorList>
            <consortium name="DOE Joint Genome Institute"/>
            <person name="Ahrendt S."/>
            <person name="Riley R."/>
            <person name="Andreopoulos W."/>
            <person name="Labutti K."/>
            <person name="Pangilinan J."/>
            <person name="Ruiz-Duenas F.J."/>
            <person name="Barrasa J.M."/>
            <person name="Sanchez-Garcia M."/>
            <person name="Camarero S."/>
            <person name="Miyauchi S."/>
            <person name="Serrano A."/>
            <person name="Linde D."/>
            <person name="Babiker R."/>
            <person name="Drula E."/>
            <person name="Ayuso-Fernandez I."/>
            <person name="Pacheco R."/>
            <person name="Padilla G."/>
            <person name="Ferreira P."/>
            <person name="Barriuso J."/>
            <person name="Kellner H."/>
            <person name="Castanera R."/>
            <person name="Alfaro M."/>
            <person name="Ramirez L."/>
            <person name="Pisabarro A.G."/>
            <person name="Kuo A."/>
            <person name="Tritt A."/>
            <person name="Lipzen A."/>
            <person name="He G."/>
            <person name="Yan M."/>
            <person name="Ng V."/>
            <person name="Cullen D."/>
            <person name="Martin F."/>
            <person name="Rosso M.-N."/>
            <person name="Henrissat B."/>
            <person name="Hibbett D."/>
            <person name="Martinez A.T."/>
            <person name="Grigoriev I.V."/>
        </authorList>
    </citation>
    <scope>NUCLEOTIDE SEQUENCE</scope>
    <source>
        <strain evidence="12">CBS 506.95</strain>
    </source>
</reference>
<comment type="similarity">
    <text evidence="3 11">Belongs to the ALG14 family.</text>
</comment>
<gene>
    <name evidence="11" type="primary">ALG14</name>
    <name evidence="12" type="ORF">CPB83DRAFT_852542</name>
</gene>
<dbReference type="GO" id="GO:0004577">
    <property type="term" value="F:N-acetylglucosaminyldiphosphodolichol N-acetylglucosaminyltransferase activity"/>
    <property type="evidence" value="ECO:0007669"/>
    <property type="project" value="TreeGrafter"/>
</dbReference>
<evidence type="ECO:0000256" key="11">
    <source>
        <dbReference type="RuleBase" id="RU362127"/>
    </source>
</evidence>
<dbReference type="PANTHER" id="PTHR12154:SF4">
    <property type="entry name" value="UDP-N-ACETYLGLUCOSAMINE TRANSFERASE SUBUNIT ALG14 HOMOLOG"/>
    <property type="match status" value="1"/>
</dbReference>
<keyword evidence="8 11" id="KW-1133">Transmembrane helix</keyword>
<dbReference type="PANTHER" id="PTHR12154">
    <property type="entry name" value="GLYCOSYL TRANSFERASE-RELATED"/>
    <property type="match status" value="1"/>
</dbReference>
<proteinExistence type="inferred from homology"/>
<feature type="transmembrane region" description="Helical" evidence="11">
    <location>
        <begin position="6"/>
        <end position="28"/>
    </location>
</feature>
<feature type="transmembrane region" description="Helical" evidence="11">
    <location>
        <begin position="118"/>
        <end position="137"/>
    </location>
</feature>
<accession>A0A9P6EHW6</accession>
<dbReference type="OrthoDB" id="17098at2759"/>
<evidence type="ECO:0000256" key="2">
    <source>
        <dbReference type="ARBA" id="ARBA00004590"/>
    </source>
</evidence>
<evidence type="ECO:0000256" key="4">
    <source>
        <dbReference type="ARBA" id="ARBA00011335"/>
    </source>
</evidence>
<comment type="function">
    <text evidence="11">Involved in protein N-glycosylation. Essential for the second step of the dolichol-linked oligosaccharide pathway. Anchors the catalytic subunit ALG13 to the ER.</text>
</comment>
<dbReference type="AlphaFoldDB" id="A0A9P6EHW6"/>